<feature type="domain" description="EF-hand" evidence="3">
    <location>
        <begin position="70"/>
        <end position="105"/>
    </location>
</feature>
<evidence type="ECO:0000259" key="3">
    <source>
        <dbReference type="PROSITE" id="PS50222"/>
    </source>
</evidence>
<dbReference type="InterPro" id="IPR050230">
    <property type="entry name" value="CALM/Myosin/TropC-like"/>
</dbReference>
<name>A0A815NYJ5_9BILA</name>
<dbReference type="GO" id="GO:0016460">
    <property type="term" value="C:myosin II complex"/>
    <property type="evidence" value="ECO:0007669"/>
    <property type="project" value="TreeGrafter"/>
</dbReference>
<dbReference type="FunFam" id="1.10.238.10:FF:000001">
    <property type="entry name" value="Calmodulin 1"/>
    <property type="match status" value="1"/>
</dbReference>
<keyword evidence="1" id="KW-0677">Repeat</keyword>
<dbReference type="Gene3D" id="1.10.238.10">
    <property type="entry name" value="EF-hand"/>
    <property type="match status" value="2"/>
</dbReference>
<reference evidence="4" key="1">
    <citation type="submission" date="2021-02" db="EMBL/GenBank/DDBJ databases">
        <authorList>
            <person name="Nowell W R."/>
        </authorList>
    </citation>
    <scope>NUCLEOTIDE SEQUENCE</scope>
</reference>
<evidence type="ECO:0000256" key="2">
    <source>
        <dbReference type="ARBA" id="ARBA00022837"/>
    </source>
</evidence>
<feature type="non-terminal residue" evidence="4">
    <location>
        <position position="1"/>
    </location>
</feature>
<evidence type="ECO:0000256" key="1">
    <source>
        <dbReference type="ARBA" id="ARBA00022737"/>
    </source>
</evidence>
<gene>
    <name evidence="4" type="ORF">KQP761_LOCUS11567</name>
</gene>
<keyword evidence="2" id="KW-0106">Calcium</keyword>
<proteinExistence type="predicted"/>
<dbReference type="CDD" id="cd00051">
    <property type="entry name" value="EFh"/>
    <property type="match status" value="2"/>
</dbReference>
<dbReference type="PROSITE" id="PS00018">
    <property type="entry name" value="EF_HAND_1"/>
    <property type="match status" value="2"/>
</dbReference>
<dbReference type="InterPro" id="IPR002048">
    <property type="entry name" value="EF_hand_dom"/>
</dbReference>
<dbReference type="InterPro" id="IPR018247">
    <property type="entry name" value="EF_Hand_1_Ca_BS"/>
</dbReference>
<dbReference type="EMBL" id="CAJNOW010005186">
    <property type="protein sequence ID" value="CAF1442203.1"/>
    <property type="molecule type" value="Genomic_DNA"/>
</dbReference>
<dbReference type="Pfam" id="PF13499">
    <property type="entry name" value="EF-hand_7"/>
    <property type="match status" value="2"/>
</dbReference>
<dbReference type="OrthoDB" id="10022653at2759"/>
<dbReference type="SMART" id="SM00054">
    <property type="entry name" value="EFh"/>
    <property type="match status" value="4"/>
</dbReference>
<dbReference type="InterPro" id="IPR011992">
    <property type="entry name" value="EF-hand-dom_pair"/>
</dbReference>
<organism evidence="4 5">
    <name type="scientific">Rotaria magnacalcarata</name>
    <dbReference type="NCBI Taxonomy" id="392030"/>
    <lineage>
        <taxon>Eukaryota</taxon>
        <taxon>Metazoa</taxon>
        <taxon>Spiralia</taxon>
        <taxon>Gnathifera</taxon>
        <taxon>Rotifera</taxon>
        <taxon>Eurotatoria</taxon>
        <taxon>Bdelloidea</taxon>
        <taxon>Philodinida</taxon>
        <taxon>Philodinidae</taxon>
        <taxon>Rotaria</taxon>
    </lineage>
</organism>
<dbReference type="AlphaFoldDB" id="A0A815NYJ5"/>
<dbReference type="SUPFAM" id="SSF47473">
    <property type="entry name" value="EF-hand"/>
    <property type="match status" value="1"/>
</dbReference>
<evidence type="ECO:0000313" key="4">
    <source>
        <dbReference type="EMBL" id="CAF1442203.1"/>
    </source>
</evidence>
<feature type="domain" description="EF-hand" evidence="3">
    <location>
        <begin position="106"/>
        <end position="141"/>
    </location>
</feature>
<feature type="domain" description="EF-hand" evidence="3">
    <location>
        <begin position="144"/>
        <end position="179"/>
    </location>
</feature>
<dbReference type="PROSITE" id="PS50222">
    <property type="entry name" value="EF_HAND_2"/>
    <property type="match status" value="4"/>
</dbReference>
<dbReference type="PANTHER" id="PTHR23048:SF0">
    <property type="entry name" value="CALMODULIN LIKE 3"/>
    <property type="match status" value="1"/>
</dbReference>
<protein>
    <recommendedName>
        <fullName evidence="3">EF-hand domain-containing protein</fullName>
    </recommendedName>
</protein>
<dbReference type="GO" id="GO:0005509">
    <property type="term" value="F:calcium ion binding"/>
    <property type="evidence" value="ECO:0007669"/>
    <property type="project" value="InterPro"/>
</dbReference>
<accession>A0A815NYJ5</accession>
<dbReference type="Proteomes" id="UP000663834">
    <property type="component" value="Unassembled WGS sequence"/>
</dbReference>
<dbReference type="PANTHER" id="PTHR23048">
    <property type="entry name" value="MYOSIN LIGHT CHAIN 1, 3"/>
    <property type="match status" value="1"/>
</dbReference>
<sequence>NARRKDSKKKAIVSIDMAVNHHTLHSEEMSHMTVNSHYDDDVKSFTPSIISRSSISTTRSGSTTTEVGSEQIDQIRDAFAVFDKEMTGSITTEQFSKVLDDLGYNVPESELTTLINQLDMDKSGTIEFEEYLSFMLTFIKKNITTEDNLKDAFNLFDQNNDGYIETKDLREIMTNLGEKITDEDIDEMMREADIDKDFKVNFYEFQRIMSFR</sequence>
<evidence type="ECO:0000313" key="5">
    <source>
        <dbReference type="Proteomes" id="UP000663834"/>
    </source>
</evidence>
<comment type="caution">
    <text evidence="4">The sequence shown here is derived from an EMBL/GenBank/DDBJ whole genome shotgun (WGS) entry which is preliminary data.</text>
</comment>
<feature type="domain" description="EF-hand" evidence="3">
    <location>
        <begin position="180"/>
        <end position="212"/>
    </location>
</feature>